<proteinExistence type="inferred from homology"/>
<reference evidence="16 17" key="1">
    <citation type="submission" date="2022-12" db="EMBL/GenBank/DDBJ databases">
        <title>Chromosome-level genome assembly of true bugs.</title>
        <authorList>
            <person name="Ma L."/>
            <person name="Li H."/>
        </authorList>
    </citation>
    <scope>NUCLEOTIDE SEQUENCE [LARGE SCALE GENOMIC DNA]</scope>
    <source>
        <strain evidence="16">Lab_2022b</strain>
    </source>
</reference>
<dbReference type="InterPro" id="IPR015424">
    <property type="entry name" value="PyrdxlP-dep_Trfase"/>
</dbReference>
<evidence type="ECO:0000256" key="2">
    <source>
        <dbReference type="ARBA" id="ARBA00004760"/>
    </source>
</evidence>
<evidence type="ECO:0000256" key="10">
    <source>
        <dbReference type="ARBA" id="ARBA00023315"/>
    </source>
</evidence>
<dbReference type="GO" id="GO:0046513">
    <property type="term" value="P:ceramide biosynthetic process"/>
    <property type="evidence" value="ECO:0007669"/>
    <property type="project" value="TreeGrafter"/>
</dbReference>
<evidence type="ECO:0000256" key="6">
    <source>
        <dbReference type="ARBA" id="ARBA00022679"/>
    </source>
</evidence>
<dbReference type="InterPro" id="IPR050087">
    <property type="entry name" value="AON_synthase_class-II"/>
</dbReference>
<comment type="similarity">
    <text evidence="4">Belongs to the class-II pyridoxal-phosphate-dependent aminotransferase family.</text>
</comment>
<dbReference type="Gene3D" id="3.40.640.10">
    <property type="entry name" value="Type I PLP-dependent aspartate aminotransferase-like (Major domain)"/>
    <property type="match status" value="1"/>
</dbReference>
<dbReference type="Gene3D" id="3.90.1150.10">
    <property type="entry name" value="Aspartate Aminotransferase, domain 1"/>
    <property type="match status" value="1"/>
</dbReference>
<evidence type="ECO:0000259" key="15">
    <source>
        <dbReference type="Pfam" id="PF00155"/>
    </source>
</evidence>
<dbReference type="PANTHER" id="PTHR13693">
    <property type="entry name" value="CLASS II AMINOTRANSFERASE/8-AMINO-7-OXONONANOATE SYNTHASE"/>
    <property type="match status" value="1"/>
</dbReference>
<evidence type="ECO:0000256" key="1">
    <source>
        <dbReference type="ARBA" id="ARBA00001933"/>
    </source>
</evidence>
<dbReference type="PANTHER" id="PTHR13693:SF2">
    <property type="entry name" value="SERINE PALMITOYLTRANSFERASE 1"/>
    <property type="match status" value="1"/>
</dbReference>
<dbReference type="GO" id="GO:0030170">
    <property type="term" value="F:pyridoxal phosphate binding"/>
    <property type="evidence" value="ECO:0007669"/>
    <property type="project" value="InterPro"/>
</dbReference>
<feature type="transmembrane region" description="Helical" evidence="14">
    <location>
        <begin position="25"/>
        <end position="42"/>
    </location>
</feature>
<evidence type="ECO:0000313" key="16">
    <source>
        <dbReference type="EMBL" id="KAK9497602.1"/>
    </source>
</evidence>
<keyword evidence="8" id="KW-0746">Sphingolipid metabolism</keyword>
<evidence type="ECO:0000256" key="8">
    <source>
        <dbReference type="ARBA" id="ARBA00022919"/>
    </source>
</evidence>
<evidence type="ECO:0000256" key="12">
    <source>
        <dbReference type="ARBA" id="ARBA00041765"/>
    </source>
</evidence>
<keyword evidence="6" id="KW-0808">Transferase</keyword>
<dbReference type="EMBL" id="JAPXFL010000014">
    <property type="protein sequence ID" value="KAK9497602.1"/>
    <property type="molecule type" value="Genomic_DNA"/>
</dbReference>
<dbReference type="GO" id="GO:0046512">
    <property type="term" value="P:sphingosine biosynthetic process"/>
    <property type="evidence" value="ECO:0007669"/>
    <property type="project" value="TreeGrafter"/>
</dbReference>
<dbReference type="InterPro" id="IPR015421">
    <property type="entry name" value="PyrdxlP-dep_Trfase_major"/>
</dbReference>
<feature type="domain" description="Aminotransferase class I/classII large" evidence="15">
    <location>
        <begin position="118"/>
        <end position="459"/>
    </location>
</feature>
<comment type="pathway">
    <text evidence="2">Lipid metabolism; sphingolipid metabolism.</text>
</comment>
<dbReference type="InterPro" id="IPR004839">
    <property type="entry name" value="Aminotransferase_I/II_large"/>
</dbReference>
<keyword evidence="14" id="KW-1133">Transmembrane helix</keyword>
<dbReference type="InterPro" id="IPR015422">
    <property type="entry name" value="PyrdxlP-dep_Trfase_small"/>
</dbReference>
<protein>
    <recommendedName>
        <fullName evidence="11">Serine palmitoyltransferase 1</fullName>
        <ecNumber evidence="5">2.3.1.50</ecNumber>
    </recommendedName>
    <alternativeName>
        <fullName evidence="12">Long chain base biosynthesis protein 1</fullName>
    </alternativeName>
    <alternativeName>
        <fullName evidence="13">Serine-palmitoyl-CoA transferase 1</fullName>
    </alternativeName>
</protein>
<keyword evidence="14" id="KW-0472">Membrane</keyword>
<evidence type="ECO:0000256" key="3">
    <source>
        <dbReference type="ARBA" id="ARBA00004991"/>
    </source>
</evidence>
<comment type="cofactor">
    <cofactor evidence="1">
        <name>pyridoxal 5'-phosphate</name>
        <dbReference type="ChEBI" id="CHEBI:597326"/>
    </cofactor>
</comment>
<dbReference type="EC" id="2.3.1.50" evidence="5"/>
<evidence type="ECO:0000313" key="17">
    <source>
        <dbReference type="Proteomes" id="UP001461498"/>
    </source>
</evidence>
<dbReference type="GO" id="GO:0016020">
    <property type="term" value="C:membrane"/>
    <property type="evidence" value="ECO:0007669"/>
    <property type="project" value="GOC"/>
</dbReference>
<evidence type="ECO:0000256" key="5">
    <source>
        <dbReference type="ARBA" id="ARBA00013220"/>
    </source>
</evidence>
<dbReference type="GO" id="GO:0004758">
    <property type="term" value="F:serine C-palmitoyltransferase activity"/>
    <property type="evidence" value="ECO:0007669"/>
    <property type="project" value="UniProtKB-EC"/>
</dbReference>
<dbReference type="Pfam" id="PF00155">
    <property type="entry name" value="Aminotran_1_2"/>
    <property type="match status" value="1"/>
</dbReference>
<organism evidence="16 17">
    <name type="scientific">Rhynocoris fuscipes</name>
    <dbReference type="NCBI Taxonomy" id="488301"/>
    <lineage>
        <taxon>Eukaryota</taxon>
        <taxon>Metazoa</taxon>
        <taxon>Ecdysozoa</taxon>
        <taxon>Arthropoda</taxon>
        <taxon>Hexapoda</taxon>
        <taxon>Insecta</taxon>
        <taxon>Pterygota</taxon>
        <taxon>Neoptera</taxon>
        <taxon>Paraneoptera</taxon>
        <taxon>Hemiptera</taxon>
        <taxon>Heteroptera</taxon>
        <taxon>Panheteroptera</taxon>
        <taxon>Cimicomorpha</taxon>
        <taxon>Reduviidae</taxon>
        <taxon>Harpactorinae</taxon>
        <taxon>Harpactorini</taxon>
        <taxon>Rhynocoris</taxon>
    </lineage>
</organism>
<evidence type="ECO:0000256" key="7">
    <source>
        <dbReference type="ARBA" id="ARBA00022898"/>
    </source>
</evidence>
<keyword evidence="14" id="KW-0812">Transmembrane</keyword>
<dbReference type="Proteomes" id="UP001461498">
    <property type="component" value="Unassembled WGS sequence"/>
</dbReference>
<evidence type="ECO:0000256" key="11">
    <source>
        <dbReference type="ARBA" id="ARBA00041066"/>
    </source>
</evidence>
<accession>A0AAW1CH31</accession>
<evidence type="ECO:0000256" key="4">
    <source>
        <dbReference type="ARBA" id="ARBA00008392"/>
    </source>
</evidence>
<evidence type="ECO:0000256" key="14">
    <source>
        <dbReference type="SAM" id="Phobius"/>
    </source>
</evidence>
<keyword evidence="17" id="KW-1185">Reference proteome</keyword>
<evidence type="ECO:0000256" key="9">
    <source>
        <dbReference type="ARBA" id="ARBA00023098"/>
    </source>
</evidence>
<dbReference type="GO" id="GO:0005783">
    <property type="term" value="C:endoplasmic reticulum"/>
    <property type="evidence" value="ECO:0007669"/>
    <property type="project" value="TreeGrafter"/>
</dbReference>
<name>A0AAW1CH31_9HEMI</name>
<keyword evidence="9" id="KW-0443">Lipid metabolism</keyword>
<evidence type="ECO:0000256" key="13">
    <source>
        <dbReference type="ARBA" id="ARBA00042649"/>
    </source>
</evidence>
<keyword evidence="7" id="KW-0663">Pyridoxal phosphate</keyword>
<dbReference type="AlphaFoldDB" id="A0AAW1CH31"/>
<comment type="caution">
    <text evidence="16">The sequence shown here is derived from an EMBL/GenBank/DDBJ whole genome shotgun (WGS) entry which is preliminary data.</text>
</comment>
<gene>
    <name evidence="16" type="ORF">O3M35_004299</name>
</gene>
<comment type="pathway">
    <text evidence="3">Sphingolipid metabolism.</text>
</comment>
<dbReference type="FunFam" id="3.40.640.10:FF:000049">
    <property type="entry name" value="serine palmitoyltransferase 1 isoform X1"/>
    <property type="match status" value="1"/>
</dbReference>
<dbReference type="SUPFAM" id="SSF53383">
    <property type="entry name" value="PLP-dependent transferases"/>
    <property type="match status" value="1"/>
</dbReference>
<sequence>MIPNWDINILIDTCYFTIHEVTVKYHIYVQILLAILVLYIIFKKSDKSYGKLTTEAQKKAMEAWNPLPLVENCPKMLHTDIVDKKIGKYIFVNNIKCLHAGSFNFLGLLENKLAEELAVRAVKKYGIGSCGPRGFYGTVDVHLHLEEELARFMGVQDAIVYSYGFSTIASAIPAYAKRLDVIFADESVNFSIQKGLDASRSKVVYFEHNNVQHLEELLKEQALIDAKNKKKSRKVRKFLIVEGIYLKTGDVCVLPELLELKHKYKLRLFIDESISFGTLGRTGHGITEHFDIPIENVDLIMCSMENSLASIGGFCVGSTYIVEHQRLSGLGYCFSASLPPLLTVAAIINLKDINQNPFTVHKLQKNCEILDNCLNRSELITDNFIINGDSDSPLRHLVYKYEDADEVLDHIVLFCQQEGVALVKPEYLKEDKLPRDKSIRISIMSTFTTSDIKQIVNTIERAIKNI</sequence>
<keyword evidence="10" id="KW-0012">Acyltransferase</keyword>